<gene>
    <name evidence="1" type="ORF">N482_16355</name>
</gene>
<organism evidence="1 2">
    <name type="scientific">Pseudoalteromonas luteoviolacea NCIMB 1942</name>
    <dbReference type="NCBI Taxonomy" id="1365253"/>
    <lineage>
        <taxon>Bacteria</taxon>
        <taxon>Pseudomonadati</taxon>
        <taxon>Pseudomonadota</taxon>
        <taxon>Gammaproteobacteria</taxon>
        <taxon>Alteromonadales</taxon>
        <taxon>Pseudoalteromonadaceae</taxon>
        <taxon>Pseudoalteromonas</taxon>
    </lineage>
</organism>
<evidence type="ECO:0000313" key="2">
    <source>
        <dbReference type="Proteomes" id="UP000076587"/>
    </source>
</evidence>
<dbReference type="RefSeq" id="WP_231100892.1">
    <property type="nucleotide sequence ID" value="NZ_AUXT01000190.1"/>
</dbReference>
<name>A0A166ZKA8_9GAMM</name>
<evidence type="ECO:0008006" key="3">
    <source>
        <dbReference type="Google" id="ProtNLM"/>
    </source>
</evidence>
<sequence>MIERHEENLASAGMMKNAGFTIYETFHDPDKRSSGRQNSVVLGYILDNEL</sequence>
<evidence type="ECO:0000313" key="1">
    <source>
        <dbReference type="EMBL" id="KZN44401.1"/>
    </source>
</evidence>
<comment type="caution">
    <text evidence="1">The sequence shown here is derived from an EMBL/GenBank/DDBJ whole genome shotgun (WGS) entry which is preliminary data.</text>
</comment>
<dbReference type="AlphaFoldDB" id="A0A166ZKA8"/>
<accession>A0A166ZKA8</accession>
<dbReference type="EMBL" id="AUXT01000190">
    <property type="protein sequence ID" value="KZN44401.1"/>
    <property type="molecule type" value="Genomic_DNA"/>
</dbReference>
<proteinExistence type="predicted"/>
<protein>
    <recommendedName>
        <fullName evidence="3">N-acetyltransferase domain-containing protein</fullName>
    </recommendedName>
</protein>
<dbReference type="Proteomes" id="UP000076587">
    <property type="component" value="Unassembled WGS sequence"/>
</dbReference>
<dbReference type="PATRIC" id="fig|1365253.3.peg.4009"/>
<reference evidence="1 2" key="1">
    <citation type="submission" date="2013-07" db="EMBL/GenBank/DDBJ databases">
        <title>Comparative Genomic and Metabolomic Analysis of Twelve Strains of Pseudoalteromonas luteoviolacea.</title>
        <authorList>
            <person name="Vynne N.G."/>
            <person name="Mansson M."/>
            <person name="Gram L."/>
        </authorList>
    </citation>
    <scope>NUCLEOTIDE SEQUENCE [LARGE SCALE GENOMIC DNA]</scope>
    <source>
        <strain evidence="1 2">NCIMB 1942</strain>
    </source>
</reference>